<dbReference type="Proteomes" id="UP000004030">
    <property type="component" value="Unassembled WGS sequence"/>
</dbReference>
<accession>G6EE71</accession>
<dbReference type="AlphaFoldDB" id="G6EE71"/>
<sequence length="60" mass="6780">MPPSYAQPRAGFQCLLHRKEKIRGPRHRGSRGKMQLRGVAFLTRDHGALPTSRPAVPAYR</sequence>
<protein>
    <submittedName>
        <fullName evidence="1">Uncharacterized protein</fullName>
    </submittedName>
</protein>
<dbReference type="EMBL" id="AGFM01000039">
    <property type="protein sequence ID" value="EHJ60294.1"/>
    <property type="molecule type" value="Genomic_DNA"/>
</dbReference>
<evidence type="ECO:0000313" key="2">
    <source>
        <dbReference type="Proteomes" id="UP000004030"/>
    </source>
</evidence>
<name>G6EE71_9SPHN</name>
<evidence type="ECO:0000313" key="1">
    <source>
        <dbReference type="EMBL" id="EHJ60294.1"/>
    </source>
</evidence>
<dbReference type="PATRIC" id="fig|1088721.3.peg.2612"/>
<organism evidence="1 2">
    <name type="scientific">Novosphingobium pentaromativorans US6-1</name>
    <dbReference type="NCBI Taxonomy" id="1088721"/>
    <lineage>
        <taxon>Bacteria</taxon>
        <taxon>Pseudomonadati</taxon>
        <taxon>Pseudomonadota</taxon>
        <taxon>Alphaproteobacteria</taxon>
        <taxon>Sphingomonadales</taxon>
        <taxon>Sphingomonadaceae</taxon>
        <taxon>Novosphingobium</taxon>
    </lineage>
</organism>
<reference evidence="1 2" key="1">
    <citation type="journal article" date="2012" name="J. Bacteriol.">
        <title>Genome sequence of benzo(a)pyrene-degrading bacterium Novosphingobium pentaromativorans US6-1.</title>
        <authorList>
            <person name="Luo Y.R."/>
            <person name="Kang S.G."/>
            <person name="Kim S.J."/>
            <person name="Kim M.R."/>
            <person name="Li N."/>
            <person name="Lee J.H."/>
            <person name="Kwon K.K."/>
        </authorList>
    </citation>
    <scope>NUCLEOTIDE SEQUENCE [LARGE SCALE GENOMIC DNA]</scope>
    <source>
        <strain evidence="1 2">US6-1</strain>
    </source>
</reference>
<comment type="caution">
    <text evidence="1">The sequence shown here is derived from an EMBL/GenBank/DDBJ whole genome shotgun (WGS) entry which is preliminary data.</text>
</comment>
<proteinExistence type="predicted"/>
<keyword evidence="2" id="KW-1185">Reference proteome</keyword>
<gene>
    <name evidence="1" type="ORF">NSU_2642</name>
</gene>